<gene>
    <name evidence="1" type="ORF">FSB_LOCUS59142</name>
</gene>
<organism evidence="1">
    <name type="scientific">Fagus sylvatica</name>
    <name type="common">Beechnut</name>
    <dbReference type="NCBI Taxonomy" id="28930"/>
    <lineage>
        <taxon>Eukaryota</taxon>
        <taxon>Viridiplantae</taxon>
        <taxon>Streptophyta</taxon>
        <taxon>Embryophyta</taxon>
        <taxon>Tracheophyta</taxon>
        <taxon>Spermatophyta</taxon>
        <taxon>Magnoliopsida</taxon>
        <taxon>eudicotyledons</taxon>
        <taxon>Gunneridae</taxon>
        <taxon>Pentapetalae</taxon>
        <taxon>rosids</taxon>
        <taxon>fabids</taxon>
        <taxon>Fagales</taxon>
        <taxon>Fagaceae</taxon>
        <taxon>Fagus</taxon>
    </lineage>
</organism>
<proteinExistence type="predicted"/>
<reference evidence="1" key="1">
    <citation type="submission" date="2018-02" db="EMBL/GenBank/DDBJ databases">
        <authorList>
            <person name="Cohen D.B."/>
            <person name="Kent A.D."/>
        </authorList>
    </citation>
    <scope>NUCLEOTIDE SEQUENCE</scope>
</reference>
<dbReference type="AlphaFoldDB" id="A0A2N9J433"/>
<sequence length="111" mass="12356">MEIFSASLIIGSHSVYLTPPVIPGGFRSSRATRPRWWLSIPSQLFHSGSRSPLGLVDLGSRWFSLNPLAPPALHQQVLGCSRFLFSLAVTPLLSGHDTLIVWTTFYLFMPF</sequence>
<name>A0A2N9J433_FAGSY</name>
<accession>A0A2N9J433</accession>
<protein>
    <submittedName>
        <fullName evidence="1">Uncharacterized protein</fullName>
    </submittedName>
</protein>
<evidence type="ECO:0000313" key="1">
    <source>
        <dbReference type="EMBL" id="SPD31260.1"/>
    </source>
</evidence>
<dbReference type="EMBL" id="OIVN01006352">
    <property type="protein sequence ID" value="SPD31260.1"/>
    <property type="molecule type" value="Genomic_DNA"/>
</dbReference>